<organism evidence="3 4">
    <name type="scientific">Paractinoplanes abujensis</name>
    <dbReference type="NCBI Taxonomy" id="882441"/>
    <lineage>
        <taxon>Bacteria</taxon>
        <taxon>Bacillati</taxon>
        <taxon>Actinomycetota</taxon>
        <taxon>Actinomycetes</taxon>
        <taxon>Micromonosporales</taxon>
        <taxon>Micromonosporaceae</taxon>
        <taxon>Paractinoplanes</taxon>
    </lineage>
</organism>
<evidence type="ECO:0000256" key="2">
    <source>
        <dbReference type="SAM" id="Phobius"/>
    </source>
</evidence>
<dbReference type="RefSeq" id="WP_184952258.1">
    <property type="nucleotide sequence ID" value="NZ_BOMC01000055.1"/>
</dbReference>
<reference evidence="3 4" key="1">
    <citation type="submission" date="2020-08" db="EMBL/GenBank/DDBJ databases">
        <title>Sequencing the genomes of 1000 actinobacteria strains.</title>
        <authorList>
            <person name="Klenk H.-P."/>
        </authorList>
    </citation>
    <scope>NUCLEOTIDE SEQUENCE [LARGE SCALE GENOMIC DNA]</scope>
    <source>
        <strain evidence="3 4">DSM 45518</strain>
    </source>
</reference>
<sequence length="213" mass="23510">MFDDYRRRRAIARVKPGNGRPLKRFRWWQTFSRSLFFLPQGGSVYAVDVRQWQQFTTEDGKGKAQLYLNGVQVAVSTLPAVFEVPGGVIEVASSPFGLKRCHYVSDDGAERQLTPDPASSEGRRARLDRDHPGLSRTIGVLSVLLLLIPLALAVPQVLEAITKVPPIAERFGPFVSPVDLSAWQNIALGLVAAAASTERAARLRYNRLLDTVG</sequence>
<feature type="region of interest" description="Disordered" evidence="1">
    <location>
        <begin position="109"/>
        <end position="128"/>
    </location>
</feature>
<keyword evidence="2" id="KW-0812">Transmembrane</keyword>
<protein>
    <submittedName>
        <fullName evidence="3">Uncharacterized protein</fullName>
    </submittedName>
</protein>
<proteinExistence type="predicted"/>
<dbReference type="AlphaFoldDB" id="A0A7W7G2H7"/>
<feature type="transmembrane region" description="Helical" evidence="2">
    <location>
        <begin position="133"/>
        <end position="154"/>
    </location>
</feature>
<name>A0A7W7G2H7_9ACTN</name>
<evidence type="ECO:0000256" key="1">
    <source>
        <dbReference type="SAM" id="MobiDB-lite"/>
    </source>
</evidence>
<dbReference type="EMBL" id="JACHMF010000001">
    <property type="protein sequence ID" value="MBB4693669.1"/>
    <property type="molecule type" value="Genomic_DNA"/>
</dbReference>
<evidence type="ECO:0000313" key="4">
    <source>
        <dbReference type="Proteomes" id="UP000542742"/>
    </source>
</evidence>
<keyword evidence="2" id="KW-0472">Membrane</keyword>
<dbReference type="Proteomes" id="UP000542742">
    <property type="component" value="Unassembled WGS sequence"/>
</dbReference>
<evidence type="ECO:0000313" key="3">
    <source>
        <dbReference type="EMBL" id="MBB4693669.1"/>
    </source>
</evidence>
<comment type="caution">
    <text evidence="3">The sequence shown here is derived from an EMBL/GenBank/DDBJ whole genome shotgun (WGS) entry which is preliminary data.</text>
</comment>
<keyword evidence="2" id="KW-1133">Transmembrane helix</keyword>
<accession>A0A7W7G2H7</accession>
<gene>
    <name evidence="3" type="ORF">BKA14_003817</name>
</gene>
<keyword evidence="4" id="KW-1185">Reference proteome</keyword>